<name>A0A0A2MCX5_9FLAO</name>
<keyword evidence="1" id="KW-0132">Cell division</keyword>
<dbReference type="GO" id="GO:0051301">
    <property type="term" value="P:cell division"/>
    <property type="evidence" value="ECO:0007669"/>
    <property type="project" value="UniProtKB-KW"/>
</dbReference>
<gene>
    <name evidence="1" type="ORF">Q764_07925</name>
</gene>
<dbReference type="STRING" id="1121899.GCA_000430025_00410"/>
<dbReference type="EMBL" id="JRLW01000009">
    <property type="protein sequence ID" value="KGO89298.1"/>
    <property type="molecule type" value="Genomic_DNA"/>
</dbReference>
<dbReference type="SUPFAM" id="SSF55961">
    <property type="entry name" value="Bet v1-like"/>
    <property type="match status" value="1"/>
</dbReference>
<dbReference type="Gene3D" id="3.30.530.20">
    <property type="match status" value="1"/>
</dbReference>
<comment type="caution">
    <text evidence="1">The sequence shown here is derived from an EMBL/GenBank/DDBJ whole genome shotgun (WGS) entry which is preliminary data.</text>
</comment>
<keyword evidence="1" id="KW-0131">Cell cycle</keyword>
<dbReference type="RefSeq" id="WP_026981419.1">
    <property type="nucleotide sequence ID" value="NZ_JRLW01000009.1"/>
</dbReference>
<organism evidence="1 2">
    <name type="scientific">Flavobacterium suncheonense GH29-5 = DSM 17707</name>
    <dbReference type="NCBI Taxonomy" id="1121899"/>
    <lineage>
        <taxon>Bacteria</taxon>
        <taxon>Pseudomonadati</taxon>
        <taxon>Bacteroidota</taxon>
        <taxon>Flavobacteriia</taxon>
        <taxon>Flavobacteriales</taxon>
        <taxon>Flavobacteriaceae</taxon>
        <taxon>Flavobacterium</taxon>
    </lineage>
</organism>
<accession>A0A0A2MCX5</accession>
<dbReference type="InterPro" id="IPR023393">
    <property type="entry name" value="START-like_dom_sf"/>
</dbReference>
<reference evidence="1 2" key="1">
    <citation type="submission" date="2013-09" db="EMBL/GenBank/DDBJ databases">
        <authorList>
            <person name="Zeng Z."/>
            <person name="Chen C."/>
        </authorList>
    </citation>
    <scope>NUCLEOTIDE SEQUENCE [LARGE SCALE GENOMIC DNA]</scope>
    <source>
        <strain evidence="1 2">GH29-5</strain>
    </source>
</reference>
<proteinExistence type="predicted"/>
<evidence type="ECO:0000313" key="2">
    <source>
        <dbReference type="Proteomes" id="UP000030121"/>
    </source>
</evidence>
<sequence length="151" mass="17667">MTTLKLITKINADKQTVFDLSRNIDLHRQSMKTSDEKAVDGITSGLISLHETVTFKGRHFGFWHTHQSKITEMTFYDSFTDEMIQGKFKSFKHHHLFHEKSGQTTMIDEVTYEIPFGFLGAISNRLFLKKYLIRLLEKRNAFIKKSAEKQH</sequence>
<protein>
    <submittedName>
        <fullName evidence="1">Cell division protein</fullName>
    </submittedName>
</protein>
<dbReference type="eggNOG" id="COG4276">
    <property type="taxonomic scope" value="Bacteria"/>
</dbReference>
<evidence type="ECO:0000313" key="1">
    <source>
        <dbReference type="EMBL" id="KGO89298.1"/>
    </source>
</evidence>
<dbReference type="AlphaFoldDB" id="A0A0A2MCX5"/>
<keyword evidence="2" id="KW-1185">Reference proteome</keyword>
<dbReference type="OrthoDB" id="9801773at2"/>
<dbReference type="Proteomes" id="UP000030121">
    <property type="component" value="Unassembled WGS sequence"/>
</dbReference>
<dbReference type="CDD" id="cd07820">
    <property type="entry name" value="SRPBCC_3"/>
    <property type="match status" value="1"/>
</dbReference>